<dbReference type="Pfam" id="PF13911">
    <property type="entry name" value="AhpC-TSA_2"/>
    <property type="match status" value="1"/>
</dbReference>
<feature type="compositionally biased region" description="Low complexity" evidence="1">
    <location>
        <begin position="45"/>
        <end position="60"/>
    </location>
</feature>
<evidence type="ECO:0000313" key="3">
    <source>
        <dbReference type="Proteomes" id="UP000521943"/>
    </source>
</evidence>
<organism evidence="2 3">
    <name type="scientific">Ephemerocybe angulata</name>
    <dbReference type="NCBI Taxonomy" id="980116"/>
    <lineage>
        <taxon>Eukaryota</taxon>
        <taxon>Fungi</taxon>
        <taxon>Dikarya</taxon>
        <taxon>Basidiomycota</taxon>
        <taxon>Agaricomycotina</taxon>
        <taxon>Agaricomycetes</taxon>
        <taxon>Agaricomycetidae</taxon>
        <taxon>Agaricales</taxon>
        <taxon>Agaricineae</taxon>
        <taxon>Psathyrellaceae</taxon>
        <taxon>Ephemerocybe</taxon>
    </lineage>
</organism>
<dbReference type="SUPFAM" id="SSF52833">
    <property type="entry name" value="Thioredoxin-like"/>
    <property type="match status" value="1"/>
</dbReference>
<protein>
    <submittedName>
        <fullName evidence="2">Uncharacterized protein</fullName>
    </submittedName>
</protein>
<dbReference type="PANTHER" id="PTHR28630">
    <property type="match status" value="1"/>
</dbReference>
<dbReference type="PANTHER" id="PTHR28630:SF3">
    <property type="entry name" value="PEROXIREDOXIN-LIKE 2C"/>
    <property type="match status" value="1"/>
</dbReference>
<dbReference type="InterPro" id="IPR032801">
    <property type="entry name" value="PXL2A/B/C"/>
</dbReference>
<feature type="compositionally biased region" description="Basic and acidic residues" evidence="1">
    <location>
        <begin position="8"/>
        <end position="20"/>
    </location>
</feature>
<feature type="compositionally biased region" description="Pro residues" evidence="1">
    <location>
        <begin position="329"/>
        <end position="338"/>
    </location>
</feature>
<dbReference type="Gene3D" id="3.40.30.10">
    <property type="entry name" value="Glutaredoxin"/>
    <property type="match status" value="1"/>
</dbReference>
<feature type="compositionally biased region" description="Low complexity" evidence="1">
    <location>
        <begin position="937"/>
        <end position="947"/>
    </location>
</feature>
<feature type="compositionally biased region" description="Basic and acidic residues" evidence="1">
    <location>
        <begin position="648"/>
        <end position="657"/>
    </location>
</feature>
<dbReference type="OrthoDB" id="40334at2759"/>
<feature type="region of interest" description="Disordered" evidence="1">
    <location>
        <begin position="753"/>
        <end position="835"/>
    </location>
</feature>
<evidence type="ECO:0000256" key="1">
    <source>
        <dbReference type="SAM" id="MobiDB-lite"/>
    </source>
</evidence>
<reference evidence="2 3" key="1">
    <citation type="submission" date="2020-07" db="EMBL/GenBank/DDBJ databases">
        <title>Comparative genomics of pyrophilous fungi reveals a link between fire events and developmental genes.</title>
        <authorList>
            <consortium name="DOE Joint Genome Institute"/>
            <person name="Steindorff A.S."/>
            <person name="Carver A."/>
            <person name="Calhoun S."/>
            <person name="Stillman K."/>
            <person name="Liu H."/>
            <person name="Lipzen A."/>
            <person name="Pangilinan J."/>
            <person name="Labutti K."/>
            <person name="Bruns T.D."/>
            <person name="Grigoriev I.V."/>
        </authorList>
    </citation>
    <scope>NUCLEOTIDE SEQUENCE [LARGE SCALE GENOMIC DNA]</scope>
    <source>
        <strain evidence="2 3">CBS 144469</strain>
    </source>
</reference>
<feature type="region of interest" description="Disordered" evidence="1">
    <location>
        <begin position="891"/>
        <end position="952"/>
    </location>
</feature>
<feature type="region of interest" description="Disordered" evidence="1">
    <location>
        <begin position="1"/>
        <end position="60"/>
    </location>
</feature>
<feature type="region of interest" description="Disordered" evidence="1">
    <location>
        <begin position="973"/>
        <end position="996"/>
    </location>
</feature>
<dbReference type="AlphaFoldDB" id="A0A8H6M692"/>
<accession>A0A8H6M692</accession>
<comment type="caution">
    <text evidence="2">The sequence shown here is derived from an EMBL/GenBank/DDBJ whole genome shotgun (WGS) entry which is preliminary data.</text>
</comment>
<feature type="compositionally biased region" description="Basic residues" evidence="1">
    <location>
        <begin position="924"/>
        <end position="934"/>
    </location>
</feature>
<proteinExistence type="predicted"/>
<keyword evidence="3" id="KW-1185">Reference proteome</keyword>
<evidence type="ECO:0000313" key="2">
    <source>
        <dbReference type="EMBL" id="KAF6754549.1"/>
    </source>
</evidence>
<feature type="region of interest" description="Disordered" evidence="1">
    <location>
        <begin position="634"/>
        <end position="669"/>
    </location>
</feature>
<feature type="compositionally biased region" description="Polar residues" evidence="1">
    <location>
        <begin position="987"/>
        <end position="996"/>
    </location>
</feature>
<dbReference type="Proteomes" id="UP000521943">
    <property type="component" value="Unassembled WGS sequence"/>
</dbReference>
<feature type="compositionally biased region" description="Basic and acidic residues" evidence="1">
    <location>
        <begin position="904"/>
        <end position="923"/>
    </location>
</feature>
<name>A0A8H6M692_9AGAR</name>
<feature type="compositionally biased region" description="Gly residues" evidence="1">
    <location>
        <begin position="634"/>
        <end position="643"/>
    </location>
</feature>
<dbReference type="EMBL" id="JACGCI010000034">
    <property type="protein sequence ID" value="KAF6754549.1"/>
    <property type="molecule type" value="Genomic_DNA"/>
</dbReference>
<dbReference type="InterPro" id="IPR036249">
    <property type="entry name" value="Thioredoxin-like_sf"/>
</dbReference>
<sequence length="1101" mass="118130">MEATRTMQHSERYPPPDPRDPFAPLWVLRSKSASTSARRPWTAEGASSASSRTTGSSSFVFPVAPPPDEFGYCERRPSTAASSVLLATPVTPRSPLTPVLQAASPPTSFKSPHYLLATPPLGLSPSPSPFDTLMEDADDQRTPVLGSRDHLGPDRAQKRRHSKLAKLFLGYKRPNSSLGMAVEKENAGHFALVSKQARPSSQPGLGRHQDRHHSLTGLTMHQQQHQEAAASSNVARKTTISPPMASTVVWESQVTGKFIPIAGSPVLNNTIPVQGWWQQELDTNTATDTGPLDTWVTDASTTSSRHGRPTGNDVSAFDINPRKALGGPSPSPHLPPSPAWCRMQLDDSGVSMEEDARQTPVLSEESATLASPHGSHKKRASSQLAPIMTTKRQSSSTAVSSYIEIFTTPNASPRNETFGAMVSPTPPVSPKLPATPRVPTPNSLLLSVPLPTMATSTTSPQSASTTKAQCMCTSTIPIPQPPQAEWALPTKAQLAYAASLPIYQNDGTPIEFGTLFAEHRAIVLFLRHFFCPLCQDYVSSLASLVKDPLLRETGALCAYDEIDAKVPFVEGDEDGEGLLPRQVQLVMISCGKAALVDKYKDMFKLPFRMFTDPDMRVYEALGMGKMGDGGADDGGGGGVGGAANMGHTHGDGERPFAQDDNLELNGENKGRDGGYVKHGLMGGIAMVMLRALKVGMPVWANGGDIAQLGGEFVLGPGLTCGFAHRMQNPKGHAPVLDVLDAANVRIPEGLAAWPNGDVASRKSGEGRQAGVREGKQRKAKSLSISSRRDMTSSPLSQFQTASLNGHGKRPSTPKQLPSTPQPANGQVPLRSKQKRESFVTATLRSMGGNVPPGFENYLSTASQETHETCSIVSSEQPTSAQGYYANREFVPYKGSQKRPPSSRSHFDREQTWMESRQKDLEALRKRKDERRRTGKGSLSVSSRARSSGDTYQESISVDLSQLEFGAGSVESVSGLVKGDERERARKQSMSTQYFTARSSTSTNRDFKAAVSSMELSLEDELELDGIGESGVVAVGGFISVPAPVRRRDNGGGLGRVPKSVQAAIDLDLKGGSGSAGKVKTKVKAKARKSSITAAMRSLWRG</sequence>
<feature type="compositionally biased region" description="Basic and acidic residues" evidence="1">
    <location>
        <begin position="759"/>
        <end position="776"/>
    </location>
</feature>
<feature type="region of interest" description="Disordered" evidence="1">
    <location>
        <begin position="298"/>
        <end position="393"/>
    </location>
</feature>
<feature type="compositionally biased region" description="Polar residues" evidence="1">
    <location>
        <begin position="791"/>
        <end position="803"/>
    </location>
</feature>
<gene>
    <name evidence="2" type="ORF">DFP72DRAFT_1170260</name>
</gene>
<feature type="compositionally biased region" description="Polar residues" evidence="1">
    <location>
        <begin position="812"/>
        <end position="824"/>
    </location>
</feature>